<dbReference type="InterPro" id="IPR035926">
    <property type="entry name" value="NusB-like_sf"/>
</dbReference>
<comment type="similarity">
    <text evidence="1 6">Belongs to the class I-like SAM-binding methyltransferase superfamily. RsmB/NOP family.</text>
</comment>
<dbReference type="SUPFAM" id="SSF53335">
    <property type="entry name" value="S-adenosyl-L-methionine-dependent methyltransferases"/>
    <property type="match status" value="1"/>
</dbReference>
<keyword evidence="10" id="KW-1185">Reference proteome</keyword>
<keyword evidence="2 6" id="KW-0489">Methyltransferase</keyword>
<evidence type="ECO:0000256" key="2">
    <source>
        <dbReference type="ARBA" id="ARBA00022603"/>
    </source>
</evidence>
<reference evidence="9 10" key="1">
    <citation type="submission" date="2019-06" db="EMBL/GenBank/DDBJ databases">
        <authorList>
            <person name="Li F."/>
        </authorList>
    </citation>
    <scope>NUCLEOTIDE SEQUENCE [LARGE SCALE GENOMIC DNA]</scope>
    <source>
        <strain evidence="9 10">10F1D-1</strain>
    </source>
</reference>
<keyword evidence="3 6" id="KW-0808">Transferase</keyword>
<dbReference type="AlphaFoldDB" id="A0A506Y4H7"/>
<dbReference type="RefSeq" id="WP_141163673.1">
    <property type="nucleotide sequence ID" value="NZ_VHQG01000002.1"/>
</dbReference>
<dbReference type="InterPro" id="IPR018314">
    <property type="entry name" value="RsmB/NOL1/NOP2-like_CS"/>
</dbReference>
<evidence type="ECO:0000256" key="1">
    <source>
        <dbReference type="ARBA" id="ARBA00007494"/>
    </source>
</evidence>
<dbReference type="Pfam" id="PF01189">
    <property type="entry name" value="Methyltr_RsmB-F"/>
    <property type="match status" value="1"/>
</dbReference>
<dbReference type="InterPro" id="IPR023267">
    <property type="entry name" value="RCMT"/>
</dbReference>
<accession>A0A506Y4H7</accession>
<evidence type="ECO:0000256" key="6">
    <source>
        <dbReference type="PROSITE-ProRule" id="PRU01023"/>
    </source>
</evidence>
<evidence type="ECO:0000256" key="3">
    <source>
        <dbReference type="ARBA" id="ARBA00022679"/>
    </source>
</evidence>
<evidence type="ECO:0000256" key="5">
    <source>
        <dbReference type="ARBA" id="ARBA00022884"/>
    </source>
</evidence>
<keyword evidence="5 6" id="KW-0694">RNA-binding</keyword>
<evidence type="ECO:0000259" key="8">
    <source>
        <dbReference type="PROSITE" id="PS51686"/>
    </source>
</evidence>
<feature type="binding site" evidence="6">
    <location>
        <position position="387"/>
    </location>
    <ligand>
        <name>S-adenosyl-L-methionine</name>
        <dbReference type="ChEBI" id="CHEBI:59789"/>
    </ligand>
</feature>
<dbReference type="SUPFAM" id="SSF48013">
    <property type="entry name" value="NusB-like"/>
    <property type="match status" value="1"/>
</dbReference>
<name>A0A506Y4H7_9MICO</name>
<sequence>MSGAGGRSGGANGRSGGAGRGRGGAERSGGANRSGGDRGRRAPRESADDREARSAREERRERADRDRRRAERAAEPPRPPRPRVTLPRQVAYDVIRAVTADDAYANLLLPSRIAEAGLTGRDAGFATELAYGTLRRLGYYDRVIELAAGRETDRIDPPVLDVLRLGAHQLLGMELAPHAAVDESVELTRAAGAKNASGFVNGVLRTIARDDAAIWLRRATAHVDGDALLAVEHAHPLWVVEALRAALAASGREAELAELLAADNVPPRVNLVALPGLVEPTEVVGASTDGAALRAGAAADIHPAEIDRVSPLGLVAASGDPAAIPAVADGRARVQDQGSQLAALALSRSRPVEPGERWLDVCAGPGGKAALLAAEAARTGATLLANELVPARAGLVRRALDALPEPPEVLEGDGRRFGSGPAGSITGPEQFDRILLDAPCTGLGALRRRPEARWRKHPDDVAELAVLQGELLDAAVTALRPGGLIAYVTCSPHLAETREVVAGALARHPELRAVDTPAALAPIATRDLELTPDGDAADTAAQLWPHRHGTDAMFIQLLTRTPAE</sequence>
<evidence type="ECO:0000313" key="9">
    <source>
        <dbReference type="EMBL" id="TPW76317.1"/>
    </source>
</evidence>
<dbReference type="GO" id="GO:0006355">
    <property type="term" value="P:regulation of DNA-templated transcription"/>
    <property type="evidence" value="ECO:0007669"/>
    <property type="project" value="InterPro"/>
</dbReference>
<proteinExistence type="inferred from homology"/>
<dbReference type="InterPro" id="IPR029063">
    <property type="entry name" value="SAM-dependent_MTases_sf"/>
</dbReference>
<dbReference type="InterPro" id="IPR006027">
    <property type="entry name" value="NusB_RsmB_TIM44"/>
</dbReference>
<dbReference type="GO" id="GO:0008173">
    <property type="term" value="F:RNA methyltransferase activity"/>
    <property type="evidence" value="ECO:0007669"/>
    <property type="project" value="InterPro"/>
</dbReference>
<dbReference type="Proteomes" id="UP000316252">
    <property type="component" value="Unassembled WGS sequence"/>
</dbReference>
<dbReference type="OrthoDB" id="9810297at2"/>
<feature type="domain" description="SAM-dependent MTase RsmB/NOP-type" evidence="8">
    <location>
        <begin position="259"/>
        <end position="561"/>
    </location>
</feature>
<feature type="active site" description="Nucleophile" evidence="6">
    <location>
        <position position="490"/>
    </location>
</feature>
<dbReference type="EMBL" id="VHQG01000002">
    <property type="protein sequence ID" value="TPW76317.1"/>
    <property type="molecule type" value="Genomic_DNA"/>
</dbReference>
<keyword evidence="4 6" id="KW-0949">S-adenosyl-L-methionine</keyword>
<feature type="binding site" evidence="6">
    <location>
        <begin position="362"/>
        <end position="368"/>
    </location>
    <ligand>
        <name>S-adenosyl-L-methionine</name>
        <dbReference type="ChEBI" id="CHEBI:59789"/>
    </ligand>
</feature>
<dbReference type="InterPro" id="IPR001678">
    <property type="entry name" value="MeTrfase_RsmB-F_NOP2_dom"/>
</dbReference>
<dbReference type="Gene3D" id="3.40.50.150">
    <property type="entry name" value="Vaccinia Virus protein VP39"/>
    <property type="match status" value="1"/>
</dbReference>
<feature type="compositionally biased region" description="Gly residues" evidence="7">
    <location>
        <begin position="1"/>
        <end position="22"/>
    </location>
</feature>
<evidence type="ECO:0000256" key="4">
    <source>
        <dbReference type="ARBA" id="ARBA00022691"/>
    </source>
</evidence>
<evidence type="ECO:0000313" key="10">
    <source>
        <dbReference type="Proteomes" id="UP000316252"/>
    </source>
</evidence>
<dbReference type="InterPro" id="IPR049560">
    <property type="entry name" value="MeTrfase_RsmB-F_NOP2_cat"/>
</dbReference>
<dbReference type="PRINTS" id="PR02008">
    <property type="entry name" value="RCMTFAMILY"/>
</dbReference>
<organism evidence="9 10">
    <name type="scientific">Schumannella soli</name>
    <dbReference type="NCBI Taxonomy" id="2590779"/>
    <lineage>
        <taxon>Bacteria</taxon>
        <taxon>Bacillati</taxon>
        <taxon>Actinomycetota</taxon>
        <taxon>Actinomycetes</taxon>
        <taxon>Micrococcales</taxon>
        <taxon>Microbacteriaceae</taxon>
        <taxon>Schumannella</taxon>
    </lineage>
</organism>
<comment type="caution">
    <text evidence="9">The sequence shown here is derived from an EMBL/GenBank/DDBJ whole genome shotgun (WGS) entry which is preliminary data.</text>
</comment>
<dbReference type="Gene3D" id="1.10.940.10">
    <property type="entry name" value="NusB-like"/>
    <property type="match status" value="1"/>
</dbReference>
<gene>
    <name evidence="9" type="ORF">FJ657_11070</name>
</gene>
<feature type="region of interest" description="Disordered" evidence="7">
    <location>
        <begin position="1"/>
        <end position="85"/>
    </location>
</feature>
<dbReference type="GO" id="GO:0001510">
    <property type="term" value="P:RNA methylation"/>
    <property type="evidence" value="ECO:0007669"/>
    <property type="project" value="InterPro"/>
</dbReference>
<feature type="compositionally biased region" description="Basic and acidic residues" evidence="7">
    <location>
        <begin position="35"/>
        <end position="75"/>
    </location>
</feature>
<evidence type="ECO:0000256" key="7">
    <source>
        <dbReference type="SAM" id="MobiDB-lite"/>
    </source>
</evidence>
<dbReference type="PANTHER" id="PTHR22807">
    <property type="entry name" value="NOP2 YEAST -RELATED NOL1/NOP2/FMU SUN DOMAIN-CONTAINING"/>
    <property type="match status" value="1"/>
</dbReference>
<dbReference type="Pfam" id="PF01029">
    <property type="entry name" value="NusB"/>
    <property type="match status" value="1"/>
</dbReference>
<feature type="binding site" evidence="6">
    <location>
        <position position="437"/>
    </location>
    <ligand>
        <name>S-adenosyl-L-methionine</name>
        <dbReference type="ChEBI" id="CHEBI:59789"/>
    </ligand>
</feature>
<dbReference type="GO" id="GO:0003723">
    <property type="term" value="F:RNA binding"/>
    <property type="evidence" value="ECO:0007669"/>
    <property type="project" value="UniProtKB-UniRule"/>
</dbReference>
<dbReference type="CDD" id="cd02440">
    <property type="entry name" value="AdoMet_MTases"/>
    <property type="match status" value="1"/>
</dbReference>
<dbReference type="PROSITE" id="PS01153">
    <property type="entry name" value="NOL1_NOP2_SUN"/>
    <property type="match status" value="1"/>
</dbReference>
<protein>
    <submittedName>
        <fullName evidence="9">rRNA small subunit methyltransferase B</fullName>
    </submittedName>
</protein>
<dbReference type="PANTHER" id="PTHR22807:SF53">
    <property type="entry name" value="RIBOSOMAL RNA SMALL SUBUNIT METHYLTRANSFERASE B-RELATED"/>
    <property type="match status" value="1"/>
</dbReference>
<feature type="binding site" evidence="6">
    <location>
        <position position="413"/>
    </location>
    <ligand>
        <name>S-adenosyl-L-methionine</name>
        <dbReference type="ChEBI" id="CHEBI:59789"/>
    </ligand>
</feature>
<dbReference type="PROSITE" id="PS51686">
    <property type="entry name" value="SAM_MT_RSMB_NOP"/>
    <property type="match status" value="1"/>
</dbReference>